<feature type="transmembrane region" description="Helical" evidence="1">
    <location>
        <begin position="317"/>
        <end position="334"/>
    </location>
</feature>
<dbReference type="InterPro" id="IPR029787">
    <property type="entry name" value="Nucleotide_cyclase"/>
</dbReference>
<comment type="caution">
    <text evidence="4">The sequence shown here is derived from an EMBL/GenBank/DDBJ whole genome shotgun (WGS) entry which is preliminary data.</text>
</comment>
<organism evidence="4 5">
    <name type="scientific">Chitinivibrio alkaliphilus ACht1</name>
    <dbReference type="NCBI Taxonomy" id="1313304"/>
    <lineage>
        <taxon>Bacteria</taxon>
        <taxon>Pseudomonadati</taxon>
        <taxon>Fibrobacterota</taxon>
        <taxon>Chitinivibrionia</taxon>
        <taxon>Chitinivibrionales</taxon>
        <taxon>Chitinivibrionaceae</taxon>
        <taxon>Chitinivibrio</taxon>
    </lineage>
</organism>
<dbReference type="InterPro" id="IPR001054">
    <property type="entry name" value="A/G_cyclase"/>
</dbReference>
<dbReference type="GO" id="GO:0006171">
    <property type="term" value="P:cAMP biosynthetic process"/>
    <property type="evidence" value="ECO:0007669"/>
    <property type="project" value="TreeGrafter"/>
</dbReference>
<feature type="transmembrane region" description="Helical" evidence="1">
    <location>
        <begin position="195"/>
        <end position="215"/>
    </location>
</feature>
<dbReference type="GO" id="GO:0035556">
    <property type="term" value="P:intracellular signal transduction"/>
    <property type="evidence" value="ECO:0007669"/>
    <property type="project" value="InterPro"/>
</dbReference>
<evidence type="ECO:0000313" key="5">
    <source>
        <dbReference type="Proteomes" id="UP000017148"/>
    </source>
</evidence>
<dbReference type="Pfam" id="PF00211">
    <property type="entry name" value="Guanylate_cyc"/>
    <property type="match status" value="1"/>
</dbReference>
<feature type="chain" id="PRO_5004679051" evidence="2">
    <location>
        <begin position="17"/>
        <end position="682"/>
    </location>
</feature>
<dbReference type="OrthoDB" id="338211at2"/>
<reference evidence="4 5" key="1">
    <citation type="journal article" date="2013" name="Environ. Microbiol.">
        <title>Genome analysis of Chitinivibrio alkaliphilus gen. nov., sp. nov., a novel extremely haloalkaliphilic anaerobic chitinolytic bacterium from the candidate phylum Termite Group 3.</title>
        <authorList>
            <person name="Sorokin D.Y."/>
            <person name="Gumerov V.M."/>
            <person name="Rakitin A.L."/>
            <person name="Beletsky A.V."/>
            <person name="Damste J.S."/>
            <person name="Muyzer G."/>
            <person name="Mardanov A.V."/>
            <person name="Ravin N.V."/>
        </authorList>
    </citation>
    <scope>NUCLEOTIDE SEQUENCE [LARGE SCALE GENOMIC DNA]</scope>
    <source>
        <strain evidence="4 5">ACht1</strain>
    </source>
</reference>
<sequence length="682" mass="77628">MKHLVVLLFLSLPLLAAPSISEGTLDLRNYRLTPKSIIRLDGDWSFFWNTFSSYPTIQELPREHTFTIPGFWNSHTHEEVQLGPYGFATYYLTILLPEDRPPILGINSNAANTALRLEINGTEIHASGIPGESRHESTPKYLPRYSFFRADHDTLHVTLHISNFEDAKGGPWFPLVFGGADALRGIRLGNMQRELFYFGSTLIMGTIFLFMYLFGTLKHEKYELFFSLSCYTAALRISLTGERFLIRIFLDIPWEFFLRLEYATLSLLILFYSYCIFFFFRKIYSPRILKLITYTSVGYILFFCVTPPQIFTRTITPYLIFIALMLGYLLLVNLRGACQKIHTAQALLAGNIIVFISAIHDILANTLIFIRPPLLPAGVFILLLTQAGIIAYSFARTKHHTIHLIKKLRRTNEALTAFLPREFLALLNKQDLTTVNLGDQVSGDMTILFAEFQQRDGVKRHITMEELNDHLSYISPVISYNNGFIDKYLHNGLMCIFPSSCQDGITAATEIVSATEQNNSPLDISLGLHRGTVILGTVGSQRRIDTTVISDTVNISSRIQALSKIYGSKITVTQEIIDTPQVKDAFTYRILDSVRVKGKNFPITVYEVLDGLREREFTMKCATIDLFYTALESFLQEKYTHALTKFLHIREQTPEDPVINMYIERCNSALKGPSRQATTKNI</sequence>
<keyword evidence="2" id="KW-0732">Signal</keyword>
<dbReference type="SUPFAM" id="SSF49785">
    <property type="entry name" value="Galactose-binding domain-like"/>
    <property type="match status" value="1"/>
</dbReference>
<dbReference type="EMBL" id="ASJR01000021">
    <property type="protein sequence ID" value="ERP31050.1"/>
    <property type="molecule type" value="Genomic_DNA"/>
</dbReference>
<dbReference type="PROSITE" id="PS50125">
    <property type="entry name" value="GUANYLATE_CYCLASE_2"/>
    <property type="match status" value="1"/>
</dbReference>
<evidence type="ECO:0000256" key="2">
    <source>
        <dbReference type="SAM" id="SignalP"/>
    </source>
</evidence>
<dbReference type="InterPro" id="IPR050697">
    <property type="entry name" value="Adenylyl/Guanylyl_Cyclase_3/4"/>
</dbReference>
<dbReference type="eggNOG" id="COG2114">
    <property type="taxonomic scope" value="Bacteria"/>
</dbReference>
<dbReference type="Gene3D" id="3.30.70.1230">
    <property type="entry name" value="Nucleotide cyclase"/>
    <property type="match status" value="1"/>
</dbReference>
<dbReference type="PANTHER" id="PTHR43081:SF1">
    <property type="entry name" value="ADENYLATE CYCLASE, TERMINAL-DIFFERENTIATION SPECIFIC"/>
    <property type="match status" value="1"/>
</dbReference>
<keyword evidence="1" id="KW-0812">Transmembrane</keyword>
<dbReference type="RefSeq" id="WP_022637487.1">
    <property type="nucleotide sequence ID" value="NZ_ASJR01000021.1"/>
</dbReference>
<dbReference type="AlphaFoldDB" id="U7D9G3"/>
<feature type="transmembrane region" description="Helical" evidence="1">
    <location>
        <begin position="374"/>
        <end position="395"/>
    </location>
</feature>
<feature type="transmembrane region" description="Helical" evidence="1">
    <location>
        <begin position="222"/>
        <end position="239"/>
    </location>
</feature>
<feature type="transmembrane region" description="Helical" evidence="1">
    <location>
        <begin position="346"/>
        <end position="368"/>
    </location>
</feature>
<feature type="transmembrane region" description="Helical" evidence="1">
    <location>
        <begin position="291"/>
        <end position="311"/>
    </location>
</feature>
<accession>U7D9G3</accession>
<dbReference type="SUPFAM" id="SSF55073">
    <property type="entry name" value="Nucleotide cyclase"/>
    <property type="match status" value="1"/>
</dbReference>
<dbReference type="GO" id="GO:0004016">
    <property type="term" value="F:adenylate cyclase activity"/>
    <property type="evidence" value="ECO:0007669"/>
    <property type="project" value="UniProtKB-ARBA"/>
</dbReference>
<proteinExistence type="predicted"/>
<evidence type="ECO:0000313" key="4">
    <source>
        <dbReference type="EMBL" id="ERP31050.1"/>
    </source>
</evidence>
<protein>
    <submittedName>
        <fullName evidence="4">Adenylate cyclase family protein</fullName>
    </submittedName>
</protein>
<name>U7D9G3_9BACT</name>
<keyword evidence="1" id="KW-1133">Transmembrane helix</keyword>
<dbReference type="PANTHER" id="PTHR43081">
    <property type="entry name" value="ADENYLATE CYCLASE, TERMINAL-DIFFERENTIATION SPECIFIC-RELATED"/>
    <property type="match status" value="1"/>
</dbReference>
<feature type="transmembrane region" description="Helical" evidence="1">
    <location>
        <begin position="259"/>
        <end position="279"/>
    </location>
</feature>
<dbReference type="Proteomes" id="UP000017148">
    <property type="component" value="Unassembled WGS sequence"/>
</dbReference>
<gene>
    <name evidence="4" type="ORF">CALK_2078</name>
</gene>
<dbReference type="CDD" id="cd07302">
    <property type="entry name" value="CHD"/>
    <property type="match status" value="1"/>
</dbReference>
<evidence type="ECO:0000256" key="1">
    <source>
        <dbReference type="SAM" id="Phobius"/>
    </source>
</evidence>
<dbReference type="InterPro" id="IPR008979">
    <property type="entry name" value="Galactose-bd-like_sf"/>
</dbReference>
<evidence type="ECO:0000259" key="3">
    <source>
        <dbReference type="PROSITE" id="PS50125"/>
    </source>
</evidence>
<dbReference type="STRING" id="1313304.CALK_2078"/>
<dbReference type="Pfam" id="PF07695">
    <property type="entry name" value="7TMR-DISM_7TM"/>
    <property type="match status" value="1"/>
</dbReference>
<dbReference type="InterPro" id="IPR011623">
    <property type="entry name" value="7TMR_DISM_rcpt_extracell_dom1"/>
</dbReference>
<keyword evidence="5" id="KW-1185">Reference proteome</keyword>
<feature type="domain" description="Guanylate cyclase" evidence="3">
    <location>
        <begin position="434"/>
        <end position="560"/>
    </location>
</feature>
<feature type="signal peptide" evidence="2">
    <location>
        <begin position="1"/>
        <end position="16"/>
    </location>
</feature>
<keyword evidence="1" id="KW-0472">Membrane</keyword>